<dbReference type="SUPFAM" id="SSF56219">
    <property type="entry name" value="DNase I-like"/>
    <property type="match status" value="1"/>
</dbReference>
<dbReference type="InterPro" id="IPR005135">
    <property type="entry name" value="Endo/exonuclease/phosphatase"/>
</dbReference>
<dbReference type="Gene3D" id="3.60.10.10">
    <property type="entry name" value="Endonuclease/exonuclease/phosphatase"/>
    <property type="match status" value="1"/>
</dbReference>
<dbReference type="EMBL" id="BGPR01013322">
    <property type="protein sequence ID" value="GBN60138.1"/>
    <property type="molecule type" value="Genomic_DNA"/>
</dbReference>
<name>A0A4Y2Q7J7_ARAVE</name>
<keyword evidence="1" id="KW-0863">Zinc-finger</keyword>
<keyword evidence="1" id="KW-0479">Metal-binding</keyword>
<dbReference type="InterPro" id="IPR036691">
    <property type="entry name" value="Endo/exonu/phosph_ase_sf"/>
</dbReference>
<proteinExistence type="predicted"/>
<evidence type="ECO:0000259" key="2">
    <source>
        <dbReference type="PROSITE" id="PS50158"/>
    </source>
</evidence>
<dbReference type="Pfam" id="PF14529">
    <property type="entry name" value="Exo_endo_phos_2"/>
    <property type="match status" value="1"/>
</dbReference>
<organism evidence="3 4">
    <name type="scientific">Araneus ventricosus</name>
    <name type="common">Orbweaver spider</name>
    <name type="synonym">Epeira ventricosa</name>
    <dbReference type="NCBI Taxonomy" id="182803"/>
    <lineage>
        <taxon>Eukaryota</taxon>
        <taxon>Metazoa</taxon>
        <taxon>Ecdysozoa</taxon>
        <taxon>Arthropoda</taxon>
        <taxon>Chelicerata</taxon>
        <taxon>Arachnida</taxon>
        <taxon>Araneae</taxon>
        <taxon>Araneomorphae</taxon>
        <taxon>Entelegynae</taxon>
        <taxon>Araneoidea</taxon>
        <taxon>Araneidae</taxon>
        <taxon>Araneus</taxon>
    </lineage>
</organism>
<dbReference type="PANTHER" id="PTHR19446">
    <property type="entry name" value="REVERSE TRANSCRIPTASES"/>
    <property type="match status" value="1"/>
</dbReference>
<keyword evidence="1" id="KW-0862">Zinc</keyword>
<reference evidence="3 4" key="1">
    <citation type="journal article" date="2019" name="Sci. Rep.">
        <title>Orb-weaving spider Araneus ventricosus genome elucidates the spidroin gene catalogue.</title>
        <authorList>
            <person name="Kono N."/>
            <person name="Nakamura H."/>
            <person name="Ohtoshi R."/>
            <person name="Moran D.A.P."/>
            <person name="Shinohara A."/>
            <person name="Yoshida Y."/>
            <person name="Fujiwara M."/>
            <person name="Mori M."/>
            <person name="Tomita M."/>
            <person name="Arakawa K."/>
        </authorList>
    </citation>
    <scope>NUCLEOTIDE SEQUENCE [LARGE SCALE GENOMIC DNA]</scope>
</reference>
<feature type="domain" description="CCHC-type" evidence="2">
    <location>
        <begin position="298"/>
        <end position="313"/>
    </location>
</feature>
<dbReference type="Proteomes" id="UP000499080">
    <property type="component" value="Unassembled WGS sequence"/>
</dbReference>
<dbReference type="InterPro" id="IPR036875">
    <property type="entry name" value="Znf_CCHC_sf"/>
</dbReference>
<evidence type="ECO:0000313" key="3">
    <source>
        <dbReference type="EMBL" id="GBN60138.1"/>
    </source>
</evidence>
<comment type="caution">
    <text evidence="3">The sequence shown here is derived from an EMBL/GenBank/DDBJ whole genome shotgun (WGS) entry which is preliminary data.</text>
</comment>
<dbReference type="InterPro" id="IPR001878">
    <property type="entry name" value="Znf_CCHC"/>
</dbReference>
<evidence type="ECO:0000313" key="4">
    <source>
        <dbReference type="Proteomes" id="UP000499080"/>
    </source>
</evidence>
<feature type="domain" description="CCHC-type" evidence="2">
    <location>
        <begin position="275"/>
        <end position="290"/>
    </location>
</feature>
<dbReference type="GO" id="GO:0003824">
    <property type="term" value="F:catalytic activity"/>
    <property type="evidence" value="ECO:0007669"/>
    <property type="project" value="InterPro"/>
</dbReference>
<protein>
    <recommendedName>
        <fullName evidence="2">CCHC-type domain-containing protein</fullName>
    </recommendedName>
</protein>
<dbReference type="AlphaFoldDB" id="A0A4Y2Q7J7"/>
<dbReference type="GO" id="GO:0003676">
    <property type="term" value="F:nucleic acid binding"/>
    <property type="evidence" value="ECO:0007669"/>
    <property type="project" value="InterPro"/>
</dbReference>
<dbReference type="SUPFAM" id="SSF57756">
    <property type="entry name" value="Retrovirus zinc finger-like domains"/>
    <property type="match status" value="1"/>
</dbReference>
<sequence length="835" mass="97344">MIPIGGKMATNDDFVVQAQKVHEMGLDLLDTAAKSNKISQANQNNFKKIYMDFVDIINKQQKLLNIVTGRMLEQKDIIQSKLDKLTESTTSFAEVVKEERRVHRSRSRPRDKKNTVLIYSKDETDSIKVKDKVQNVINPSKLKIGIRNVKNIKKGILIECNNDEEIKRLTDEIERNEILKDTCEIRQPTKFNPKIIIYRVSEDMDVKEGLVKLKEQNVELEEAVLTREYLQKTRNGTNWIISIDPKSFFKILKTGKINYGWQRHSVREYLKVKQCFKCYKFGHLAKVCRNITDDKILCSKCGQEGHKYRECRNEAKCLNCTNSASKTFNCGFLNLNHARSASSCLETDALKRNLDLMCLNEPYYYQGTISGCPKGYNQISSNRDPRTAIFIRNSIDCIRISVERDLIALSINWNNMEYIIVCVYCSPSENLDNNIIKLETICTCNPNKRTIIFGDFNAKSSAWSPRPTDLRGRVVLEFINKMDIVIENSSDSLATYSCEKGESWIDLTLSKNIDRNLVNSWQVHSDITASDHRLITYSLCEGFSQVHRRIIWKIENLKLIDFKLEISKLVGNYSEKAISRGNLDEILSSFCHELTLICKKCKVKKTSKKWKSAIWWTKSLEAERSRIRALRKRFQACTESAERVSRRIFFKKEFMKKLANGDYLENYGECRDFIIKSHFPLVPVADDFVINYDDNGTYPEFTVNEVERCIGKMKRGKAPGEDGFSLEIIEEIFYADKDWFVEIFNYCLRFGYFPKIWKEARIVLIPKANKDLTVFESYRPICLLAIWGKILDKLITHRLVDHLETNNLLNERQNLDRERERMREKIWAQYLHLKQ</sequence>
<gene>
    <name evidence="3" type="primary">R1A1-elementORF2_196</name>
    <name evidence="3" type="ORF">AVEN_271543_1</name>
</gene>
<dbReference type="GO" id="GO:0008270">
    <property type="term" value="F:zinc ion binding"/>
    <property type="evidence" value="ECO:0007669"/>
    <property type="project" value="UniProtKB-KW"/>
</dbReference>
<dbReference type="Gene3D" id="4.10.60.10">
    <property type="entry name" value="Zinc finger, CCHC-type"/>
    <property type="match status" value="1"/>
</dbReference>
<evidence type="ECO:0000256" key="1">
    <source>
        <dbReference type="PROSITE-ProRule" id="PRU00047"/>
    </source>
</evidence>
<accession>A0A4Y2Q7J7</accession>
<keyword evidence="4" id="KW-1185">Reference proteome</keyword>
<dbReference type="PROSITE" id="PS50158">
    <property type="entry name" value="ZF_CCHC"/>
    <property type="match status" value="2"/>
</dbReference>
<dbReference type="SMART" id="SM00343">
    <property type="entry name" value="ZnF_C2HC"/>
    <property type="match status" value="2"/>
</dbReference>
<dbReference type="OrthoDB" id="6437148at2759"/>